<keyword evidence="4" id="KW-1185">Reference proteome</keyword>
<dbReference type="GO" id="GO:0008270">
    <property type="term" value="F:zinc ion binding"/>
    <property type="evidence" value="ECO:0007669"/>
    <property type="project" value="InterPro"/>
</dbReference>
<dbReference type="InterPro" id="IPR046848">
    <property type="entry name" value="E_motif"/>
</dbReference>
<gene>
    <name evidence="3" type="ORF">CRG98_001451</name>
</gene>
<dbReference type="FunFam" id="1.25.40.10:FF:000366">
    <property type="entry name" value="Pentatricopeptide (PPR) repeat-containing protein"/>
    <property type="match status" value="1"/>
</dbReference>
<dbReference type="AlphaFoldDB" id="A0A2I0LBR0"/>
<dbReference type="InterPro" id="IPR046960">
    <property type="entry name" value="PPR_At4g14850-like_plant"/>
</dbReference>
<accession>A0A2I0LBR0</accession>
<dbReference type="Proteomes" id="UP000233551">
    <property type="component" value="Unassembled WGS sequence"/>
</dbReference>
<dbReference type="Pfam" id="PF14432">
    <property type="entry name" value="DYW_deaminase"/>
    <property type="match status" value="1"/>
</dbReference>
<dbReference type="OrthoDB" id="185373at2759"/>
<dbReference type="InterPro" id="IPR011990">
    <property type="entry name" value="TPR-like_helical_dom_sf"/>
</dbReference>
<keyword evidence="2" id="KW-0677">Repeat</keyword>
<dbReference type="Pfam" id="PF20431">
    <property type="entry name" value="E_motif"/>
    <property type="match status" value="1"/>
</dbReference>
<reference evidence="3 4" key="1">
    <citation type="submission" date="2017-11" db="EMBL/GenBank/DDBJ databases">
        <title>De-novo sequencing of pomegranate (Punica granatum L.) genome.</title>
        <authorList>
            <person name="Akparov Z."/>
            <person name="Amiraslanov A."/>
            <person name="Hajiyeva S."/>
            <person name="Abbasov M."/>
            <person name="Kaur K."/>
            <person name="Hamwieh A."/>
            <person name="Solovyev V."/>
            <person name="Salamov A."/>
            <person name="Braich B."/>
            <person name="Kosarev P."/>
            <person name="Mahmoud A."/>
            <person name="Hajiyev E."/>
            <person name="Babayeva S."/>
            <person name="Izzatullayeva V."/>
            <person name="Mammadov A."/>
            <person name="Mammadov A."/>
            <person name="Sharifova S."/>
            <person name="Ojaghi J."/>
            <person name="Eynullazada K."/>
            <person name="Bayramov B."/>
            <person name="Abdulazimova A."/>
            <person name="Shahmuradov I."/>
        </authorList>
    </citation>
    <scope>NUCLEOTIDE SEQUENCE [LARGE SCALE GENOMIC DNA]</scope>
    <source>
        <strain evidence="4">cv. AG2017</strain>
        <tissue evidence="3">Leaf</tissue>
    </source>
</reference>
<dbReference type="FunFam" id="1.25.40.10:FF:000427">
    <property type="entry name" value="Pentatricopeptide repeat-containing protein chloroplastic"/>
    <property type="match status" value="1"/>
</dbReference>
<dbReference type="EMBL" id="PGOL01000060">
    <property type="protein sequence ID" value="PKI78123.1"/>
    <property type="molecule type" value="Genomic_DNA"/>
</dbReference>
<dbReference type="NCBIfam" id="TIGR00756">
    <property type="entry name" value="PPR"/>
    <property type="match status" value="6"/>
</dbReference>
<dbReference type="GO" id="GO:0003723">
    <property type="term" value="F:RNA binding"/>
    <property type="evidence" value="ECO:0007669"/>
    <property type="project" value="InterPro"/>
</dbReference>
<dbReference type="STRING" id="22663.A0A2I0LBR0"/>
<sequence>MSRASNDSILMVFFFFSSSTKPLKSLQCFPRGRLFAHYSSLTSLQCGQLLQSLTNSKSLCKGRKLHAHMLVSGTLHHNSYLNSKLAAFYAICGCMSQAREVFDETMSKNSFLWNSMIRGYASRDSPVESIVLYREMLRLGQRADRFTYPFVLKACGELLSVKAGRIVHSEAVVNGLVSDVYVGNSLMSMYSKLGDLQDVRKVFDRMPERDLTSWSTVILSHAKNGDPKEAVDVFRSMGRAGVVADGTTLLAVLDACGQMKAIRQGREIHAFVVRNSSRARNEFVGNSIIGMYCDCKSTLEARKLFESINRDLVSWNLMISGYSQNGDPFQSIKLFSRMVRQSLEHGPDEVTITAILGACDQIMALQFGMSVHSYLAKRGFNANHFVGTALVNMYSKCGSLSCSHLAFNELPQRSLFSWSSIISGYGVHGRGREALFAFNKMVSEGLKPDEAVLTSVLSACSHSGLVDEGKEIFESMKREFDLKPTCTHYSCLVDILGRAGKLNEAFELIENLEFKPTRDMWAALLSACWLHRNIELAEIAAQRISSGNPEDVSSYICLSNIYAAEKRWADVQRLRAMMRGQRLRKPPGQSFIELDKKIHRFLVADKSHEQSDAIYAKLKDLREQLEMHGYSPDTSSVLYDVDEEVKEMMVWDHSEKLALAFGLIKSPPGSTIRITKNLRVCADCHTVTKLISKLANREIVMRDIRRFHHFKDGLCSCGDYW</sequence>
<dbReference type="Gene3D" id="1.25.40.10">
    <property type="entry name" value="Tetratricopeptide repeat domain"/>
    <property type="match status" value="4"/>
</dbReference>
<dbReference type="InterPro" id="IPR002885">
    <property type="entry name" value="PPR_rpt"/>
</dbReference>
<name>A0A2I0LBR0_PUNGR</name>
<evidence type="ECO:0000256" key="2">
    <source>
        <dbReference type="ARBA" id="ARBA00022737"/>
    </source>
</evidence>
<dbReference type="FunFam" id="1.25.40.10:FF:000031">
    <property type="entry name" value="Pentatricopeptide repeat-containing protein mitochondrial"/>
    <property type="match status" value="1"/>
</dbReference>
<dbReference type="GeneID" id="116194854"/>
<comment type="similarity">
    <text evidence="1">Belongs to the PPR family. PCMP-H subfamily.</text>
</comment>
<evidence type="ECO:0000313" key="4">
    <source>
        <dbReference type="Proteomes" id="UP000233551"/>
    </source>
</evidence>
<dbReference type="InterPro" id="IPR032867">
    <property type="entry name" value="DYW_dom"/>
</dbReference>
<evidence type="ECO:0000256" key="1">
    <source>
        <dbReference type="ARBA" id="ARBA00006643"/>
    </source>
</evidence>
<dbReference type="PROSITE" id="PS51375">
    <property type="entry name" value="PPR"/>
    <property type="match status" value="6"/>
</dbReference>
<dbReference type="PANTHER" id="PTHR47926">
    <property type="entry name" value="PENTATRICOPEPTIDE REPEAT-CONTAINING PROTEIN"/>
    <property type="match status" value="1"/>
</dbReference>
<dbReference type="Pfam" id="PF01535">
    <property type="entry name" value="PPR"/>
    <property type="match status" value="7"/>
</dbReference>
<comment type="caution">
    <text evidence="3">The sequence shown here is derived from an EMBL/GenBank/DDBJ whole genome shotgun (WGS) entry which is preliminary data.</text>
</comment>
<proteinExistence type="inferred from homology"/>
<dbReference type="GO" id="GO:0009451">
    <property type="term" value="P:RNA modification"/>
    <property type="evidence" value="ECO:0007669"/>
    <property type="project" value="InterPro"/>
</dbReference>
<organism evidence="3 4">
    <name type="scientific">Punica granatum</name>
    <name type="common">Pomegranate</name>
    <dbReference type="NCBI Taxonomy" id="22663"/>
    <lineage>
        <taxon>Eukaryota</taxon>
        <taxon>Viridiplantae</taxon>
        <taxon>Streptophyta</taxon>
        <taxon>Embryophyta</taxon>
        <taxon>Tracheophyta</taxon>
        <taxon>Spermatophyta</taxon>
        <taxon>Magnoliopsida</taxon>
        <taxon>eudicotyledons</taxon>
        <taxon>Gunneridae</taxon>
        <taxon>Pentapetalae</taxon>
        <taxon>rosids</taxon>
        <taxon>malvids</taxon>
        <taxon>Myrtales</taxon>
        <taxon>Lythraceae</taxon>
        <taxon>Punica</taxon>
    </lineage>
</organism>
<evidence type="ECO:0000313" key="3">
    <source>
        <dbReference type="EMBL" id="PKI78123.1"/>
    </source>
</evidence>
<protein>
    <submittedName>
        <fullName evidence="3">Uncharacterized protein</fullName>
    </submittedName>
</protein>